<protein>
    <submittedName>
        <fullName evidence="2">Putative ecdysteroid kinase</fullName>
    </submittedName>
</protein>
<proteinExistence type="predicted"/>
<evidence type="ECO:0000259" key="1">
    <source>
        <dbReference type="SMART" id="SM00587"/>
    </source>
</evidence>
<organism evidence="2">
    <name type="scientific">Xenopsylla cheopis</name>
    <name type="common">Oriental rat flea</name>
    <name type="synonym">Pulex cheopis</name>
    <dbReference type="NCBI Taxonomy" id="163159"/>
    <lineage>
        <taxon>Eukaryota</taxon>
        <taxon>Metazoa</taxon>
        <taxon>Ecdysozoa</taxon>
        <taxon>Arthropoda</taxon>
        <taxon>Hexapoda</taxon>
        <taxon>Insecta</taxon>
        <taxon>Pterygota</taxon>
        <taxon>Neoptera</taxon>
        <taxon>Endopterygota</taxon>
        <taxon>Siphonaptera</taxon>
        <taxon>Pulicidae</taxon>
        <taxon>Xenopsyllinae</taxon>
        <taxon>Xenopsylla</taxon>
    </lineage>
</organism>
<dbReference type="PANTHER" id="PTHR11012:SF56">
    <property type="entry name" value="CHK KINASE-LIKE DOMAIN-CONTAINING PROTEIN-RELATED"/>
    <property type="match status" value="1"/>
</dbReference>
<dbReference type="Gene3D" id="3.90.1200.10">
    <property type="match status" value="1"/>
</dbReference>
<name>A0A6M2DGP2_XENCH</name>
<dbReference type="SMART" id="SM00587">
    <property type="entry name" value="CHK"/>
    <property type="match status" value="1"/>
</dbReference>
<dbReference type="EMBL" id="GIIL01000575">
    <property type="protein sequence ID" value="NOV44301.1"/>
    <property type="molecule type" value="Transcribed_RNA"/>
</dbReference>
<dbReference type="AlphaFoldDB" id="A0A6M2DGP2"/>
<dbReference type="InterPro" id="IPR004119">
    <property type="entry name" value="EcKL"/>
</dbReference>
<dbReference type="InterPro" id="IPR011009">
    <property type="entry name" value="Kinase-like_dom_sf"/>
</dbReference>
<reference evidence="2" key="1">
    <citation type="submission" date="2020-03" db="EMBL/GenBank/DDBJ databases">
        <title>Transcriptomic Profiling of the Digestive Tract of the Rat Flea, Xenopsylla cheopis, Following Blood Feeding and Infection with Yersinia pestis.</title>
        <authorList>
            <person name="Bland D.M."/>
            <person name="Martens C.A."/>
            <person name="Virtaneva K."/>
            <person name="Kanakabandi K."/>
            <person name="Long D."/>
            <person name="Rosenke R."/>
            <person name="Saturday G.A."/>
            <person name="Hoyt F.H."/>
            <person name="Bruno D.P."/>
            <person name="Ribeiro J.M.C."/>
            <person name="Hinnebusch J."/>
        </authorList>
    </citation>
    <scope>NUCLEOTIDE SEQUENCE</scope>
</reference>
<dbReference type="InterPro" id="IPR015897">
    <property type="entry name" value="CHK_kinase-like"/>
</dbReference>
<dbReference type="Pfam" id="PF02958">
    <property type="entry name" value="EcKL"/>
    <property type="match status" value="1"/>
</dbReference>
<feature type="domain" description="CHK kinase-like" evidence="1">
    <location>
        <begin position="129"/>
        <end position="321"/>
    </location>
</feature>
<keyword evidence="2" id="KW-0808">Transferase</keyword>
<dbReference type="GO" id="GO:0016301">
    <property type="term" value="F:kinase activity"/>
    <property type="evidence" value="ECO:0007669"/>
    <property type="project" value="UniProtKB-KW"/>
</dbReference>
<accession>A0A6M2DGP2</accession>
<evidence type="ECO:0000313" key="2">
    <source>
        <dbReference type="EMBL" id="NOV44301.1"/>
    </source>
</evidence>
<dbReference type="SUPFAM" id="SSF56112">
    <property type="entry name" value="Protein kinase-like (PK-like)"/>
    <property type="match status" value="1"/>
</dbReference>
<dbReference type="PANTHER" id="PTHR11012">
    <property type="entry name" value="PROTEIN KINASE-LIKE DOMAIN-CONTAINING"/>
    <property type="match status" value="1"/>
</dbReference>
<keyword evidence="2" id="KW-0418">Kinase</keyword>
<sequence>MNSNGSSLYWATNDFFTQIVSELKSDAIIQNFRIWLATAKGDNYLSDLYRAEIEYKYAGKVQKETVVIKIMPEGNKSEEFIRQMGVFPKEISMYTIVLPKLTKILNDGGIDKELSSKCIKSFKAKPTCIIMTDLAISGYKMANRTAGLDINHSIVLIDKIAHMHAASIVMENKDPKSIEDFSLGFIRSESEDNMMNQLLIKALVELSEATAIWDGYHQYSQKLLQMKDTIIEKAMAVTKMRQGSINVLNHGDLWTNNMLFKYDTNGEPIDVLFVDFQLSIWSSLGIDLNYFLHTSIQYGTIDKKDYLIERYHKTLVSVLEKLNFKDVPTLRDVRNEIVDRALYGLVATILVLPLVVFDSSNSKEGPMDMEKLLDDSPKGKQARRHVYRDENYRKLVCKLLPYFNDLGILS</sequence>